<dbReference type="EMBL" id="HBHY01021952">
    <property type="protein sequence ID" value="CAE0153130.1"/>
    <property type="molecule type" value="Transcribed_RNA"/>
</dbReference>
<organism evidence="2">
    <name type="scientific">Prasinoderma singulare</name>
    <dbReference type="NCBI Taxonomy" id="676789"/>
    <lineage>
        <taxon>Eukaryota</taxon>
        <taxon>Viridiplantae</taxon>
        <taxon>Prasinodermophyta</taxon>
        <taxon>Prasinodermophyceae</taxon>
        <taxon>Prasinodermales</taxon>
        <taxon>Prasinodermaceae</taxon>
        <taxon>Prasinoderma</taxon>
    </lineage>
</organism>
<gene>
    <name evidence="2" type="ORF">PSIN1315_LOCUS14048</name>
</gene>
<dbReference type="GO" id="GO:0006623">
    <property type="term" value="P:protein targeting to vacuole"/>
    <property type="evidence" value="ECO:0007669"/>
    <property type="project" value="TreeGrafter"/>
</dbReference>
<name>A0A7S3C679_9VIRI</name>
<dbReference type="AlphaFoldDB" id="A0A7S3C679"/>
<evidence type="ECO:0000313" key="2">
    <source>
        <dbReference type="EMBL" id="CAE0153130.1"/>
    </source>
</evidence>
<proteinExistence type="inferred from homology"/>
<protein>
    <submittedName>
        <fullName evidence="2">Uncharacterized protein</fullName>
    </submittedName>
</protein>
<sequence length="637" mass="68072">MIDAEGRIRLHAGEVKRELAWRSYNTARALRVSLDGEGLPNTRITLGGTEPKCSYGFLEEGVYLSCACYPGALDTYHLEITLVSLDQLPYRVENNAAVPITLQERGQPTVTVAAQAAAGWVFNGDGLGSAVHEAVRLWPAADESAAAEVSLDGDPQLLDCPALGNSGLTAWLRDDGPVRVLVVGPSRRAQCAYMPNDAVAAASVGLLPSVTTSGASQQGARGRGFFEARLALHGLGLSLIDSTPEEIAFLGLVQLNAGIVTCGATTHLGLSAKVAQIDNCLVGTPFPVLFAQPSGSGNAVAITLVSQAMVPGVTEIPFVRAALSPDNLILVHERLVWRLMDWVAEMGLEQLSVDASAGSAPPAVDPALRLDNLRIERAHAKVTIKTTPQNRPGWLASNDAVVAGLNLVDGVELPVLIRRIQLQRFTGRQSKLVAALVKNLTQQVTRQAIRILTKNVGVLLGNVASSMQVVNNRLANLSMDKEYIRERNRARQAVDIDNVADGLLEGGDALAHGLFRGVTGVFLRPVEGAKKDGFAGFVRGVGKGVIGLATQPVTGVIDLAAQTTEGVIKTLEKGKDTAKGVVSKDWERNLARMREPRAIIGRRIAAYDPSEAEIVNREKRRQLKASNQRNKLSRNFL</sequence>
<dbReference type="PANTHER" id="PTHR16166:SF93">
    <property type="entry name" value="INTERMEMBRANE LIPID TRANSFER PROTEIN VPS13"/>
    <property type="match status" value="1"/>
</dbReference>
<dbReference type="GO" id="GO:0045053">
    <property type="term" value="P:protein retention in Golgi apparatus"/>
    <property type="evidence" value="ECO:0007669"/>
    <property type="project" value="TreeGrafter"/>
</dbReference>
<reference evidence="2" key="1">
    <citation type="submission" date="2021-01" db="EMBL/GenBank/DDBJ databases">
        <authorList>
            <person name="Corre E."/>
            <person name="Pelletier E."/>
            <person name="Niang G."/>
            <person name="Scheremetjew M."/>
            <person name="Finn R."/>
            <person name="Kale V."/>
            <person name="Holt S."/>
            <person name="Cochrane G."/>
            <person name="Meng A."/>
            <person name="Brown T."/>
            <person name="Cohen L."/>
        </authorList>
    </citation>
    <scope>NUCLEOTIDE SEQUENCE</scope>
    <source>
        <strain evidence="2">RCC927</strain>
    </source>
</reference>
<dbReference type="PANTHER" id="PTHR16166">
    <property type="entry name" value="VACUOLAR PROTEIN SORTING-ASSOCIATED PROTEIN VPS13"/>
    <property type="match status" value="1"/>
</dbReference>
<accession>A0A7S3C679</accession>
<dbReference type="InterPro" id="IPR026847">
    <property type="entry name" value="VPS13"/>
</dbReference>
<evidence type="ECO:0000256" key="1">
    <source>
        <dbReference type="ARBA" id="ARBA00006545"/>
    </source>
</evidence>
<comment type="similarity">
    <text evidence="1">Belongs to the VPS13 family.</text>
</comment>